<proteinExistence type="predicted"/>
<dbReference type="PATRIC" id="fig|1357400.3.peg.701"/>
<evidence type="ECO:0000313" key="2">
    <source>
        <dbReference type="Proteomes" id="UP000018731"/>
    </source>
</evidence>
<evidence type="ECO:0000313" key="1">
    <source>
        <dbReference type="EMBL" id="ETD25179.1"/>
    </source>
</evidence>
<dbReference type="RefSeq" id="WP_023927224.1">
    <property type="nucleotide sequence ID" value="NZ_KI669454.1"/>
</dbReference>
<dbReference type="STRING" id="1357400.HMPREF2086_00514"/>
<reference evidence="1 2" key="1">
    <citation type="journal article" date="2014" name="Genome Announc.">
        <title>Draft genome sequences of six enterohepatic helicobacter species isolated from humans and one from rhesus macaques.</title>
        <authorList>
            <person name="Shen Z."/>
            <person name="Sheh A."/>
            <person name="Young S.K."/>
            <person name="Abouelliel A."/>
            <person name="Ward D.V."/>
            <person name="Earl A.M."/>
            <person name="Fox J.G."/>
        </authorList>
    </citation>
    <scope>NUCLEOTIDE SEQUENCE [LARGE SCALE GENOMIC DNA]</scope>
    <source>
        <strain evidence="1 2">MIT 99-5501</strain>
    </source>
</reference>
<dbReference type="OrthoDB" id="5329385at2"/>
<dbReference type="Proteomes" id="UP000018731">
    <property type="component" value="Unassembled WGS sequence"/>
</dbReference>
<dbReference type="HOGENOM" id="CLU_155568_1_0_7"/>
<gene>
    <name evidence="1" type="ORF">HMPREF2086_00514</name>
</gene>
<dbReference type="AlphaFoldDB" id="V8CCU7"/>
<organism evidence="1 2">
    <name type="scientific">Helicobacter macacae MIT 99-5501</name>
    <dbReference type="NCBI Taxonomy" id="1357400"/>
    <lineage>
        <taxon>Bacteria</taxon>
        <taxon>Pseudomonadati</taxon>
        <taxon>Campylobacterota</taxon>
        <taxon>Epsilonproteobacteria</taxon>
        <taxon>Campylobacterales</taxon>
        <taxon>Helicobacteraceae</taxon>
        <taxon>Helicobacter</taxon>
    </lineage>
</organism>
<dbReference type="EMBL" id="AZJI01000001">
    <property type="protein sequence ID" value="ETD25179.1"/>
    <property type="molecule type" value="Genomic_DNA"/>
</dbReference>
<keyword evidence="2" id="KW-1185">Reference proteome</keyword>
<comment type="caution">
    <text evidence="1">The sequence shown here is derived from an EMBL/GenBank/DDBJ whole genome shotgun (WGS) entry which is preliminary data.</text>
</comment>
<dbReference type="eggNOG" id="COG0827">
    <property type="taxonomic scope" value="Bacteria"/>
</dbReference>
<name>V8CCU7_9HELI</name>
<sequence>MFPEIQTYLYEQLPIPKLNTKNQKIADKIVNLVDKILELKAKDSQSDTTTLESQIDKLVYQLYDLDSNEIKIIEST</sequence>
<accession>V8CCU7</accession>
<protein>
    <submittedName>
        <fullName evidence="1">Uncharacterized protein</fullName>
    </submittedName>
</protein>